<evidence type="ECO:0000256" key="2">
    <source>
        <dbReference type="SAM" id="MobiDB-lite"/>
    </source>
</evidence>
<dbReference type="OrthoDB" id="6078042at2759"/>
<dbReference type="GO" id="GO:0008270">
    <property type="term" value="F:zinc ion binding"/>
    <property type="evidence" value="ECO:0007669"/>
    <property type="project" value="UniProtKB-KW"/>
</dbReference>
<dbReference type="InterPro" id="IPR001841">
    <property type="entry name" value="Znf_RING"/>
</dbReference>
<evidence type="ECO:0000313" key="5">
    <source>
        <dbReference type="Proteomes" id="UP000231279"/>
    </source>
</evidence>
<feature type="domain" description="RING-type" evidence="3">
    <location>
        <begin position="799"/>
        <end position="838"/>
    </location>
</feature>
<protein>
    <submittedName>
        <fullName evidence="4">Putative E3 ubiquitin ligase</fullName>
    </submittedName>
</protein>
<dbReference type="InterPro" id="IPR013083">
    <property type="entry name" value="Znf_RING/FYVE/PHD"/>
</dbReference>
<accession>A0A2G9I3E2</accession>
<proteinExistence type="predicted"/>
<feature type="region of interest" description="Disordered" evidence="2">
    <location>
        <begin position="672"/>
        <end position="701"/>
    </location>
</feature>
<dbReference type="EMBL" id="NKXS01000437">
    <property type="protein sequence ID" value="PIN24269.1"/>
    <property type="molecule type" value="Genomic_DNA"/>
</dbReference>
<feature type="region of interest" description="Disordered" evidence="2">
    <location>
        <begin position="143"/>
        <end position="232"/>
    </location>
</feature>
<feature type="compositionally biased region" description="Polar residues" evidence="2">
    <location>
        <begin position="675"/>
        <end position="701"/>
    </location>
</feature>
<dbReference type="PANTHER" id="PTHR47820">
    <property type="entry name" value="BNAC05G24000D PROTEIN"/>
    <property type="match status" value="1"/>
</dbReference>
<keyword evidence="4" id="KW-0436">Ligase</keyword>
<dbReference type="Gene3D" id="3.30.40.10">
    <property type="entry name" value="Zinc/RING finger domain, C3HC4 (zinc finger)"/>
    <property type="match status" value="1"/>
</dbReference>
<feature type="compositionally biased region" description="Basic and acidic residues" evidence="2">
    <location>
        <begin position="182"/>
        <end position="209"/>
    </location>
</feature>
<dbReference type="PANTHER" id="PTHR47820:SF3">
    <property type="entry name" value="OS07G0499800 PROTEIN"/>
    <property type="match status" value="1"/>
</dbReference>
<evidence type="ECO:0000256" key="1">
    <source>
        <dbReference type="PROSITE-ProRule" id="PRU00175"/>
    </source>
</evidence>
<keyword evidence="1" id="KW-0479">Metal-binding</keyword>
<dbReference type="GO" id="GO:0016874">
    <property type="term" value="F:ligase activity"/>
    <property type="evidence" value="ECO:0007669"/>
    <property type="project" value="UniProtKB-KW"/>
</dbReference>
<dbReference type="Pfam" id="PF13920">
    <property type="entry name" value="zf-C3HC4_3"/>
    <property type="match status" value="1"/>
</dbReference>
<dbReference type="PROSITE" id="PS50089">
    <property type="entry name" value="ZF_RING_2"/>
    <property type="match status" value="1"/>
</dbReference>
<feature type="compositionally biased region" description="Low complexity" evidence="2">
    <location>
        <begin position="64"/>
        <end position="81"/>
    </location>
</feature>
<dbReference type="Proteomes" id="UP000231279">
    <property type="component" value="Unassembled WGS sequence"/>
</dbReference>
<sequence>MASSQVEIARSSPFGCTAVHNRRDSCYQNNLHNLVTSCIPNDNSARRIDFTDLWVHRPQWQTTTTNANSAANNKCNTSNSDDSNDYSGVKIDSLRQKDKWARAREVQSEGSVEVRNLGGVSSLVQKWRGFEAEAKCSSKSNSATIFQDNVGPDPAASVTNEDYPFGDWESDRTAVSGPPSSRSRDSDATESERLRVADIIRKLTEERLNEAGSDSPPRVRTSTDQSEQKCLSPVVNSPRIRGRQAYNDLLMQMERDRRKELEGLVGRKPVSQFCHRGRIQAMLRIRFLRRGMEAKEARQKNNSTLSESQKSVQSAILHFRINIPSAQNGSLHTGCCRKELTDNPSAAPNLYAANQRWKENQHQEAANASCPRERADQIKDLEGSITSKEHAVDHSCHTVKENIQHNIHQLHGYEHLRHEASVLSTSMMQGTNCKNSNDSLAKSVETATTVDRRDFNSAQTTKSLDVHETEEEATNHQIAETSFDLAADFAHPQSFEEGDASNQHLVGPAAYWVSDVSHPEAGWEELHTDYQQQEGSSRDWIDEVSRPRSDWEDLRQERYREMLDPFLDNEEIRVLLGRRSVSTFLSSGLREKIDRVMISRAQGEQTLMNNRTREEKHEQLPEQNQVAVLEVGERGDREDEPDEGREDYGDFFDEYEEAESSVGQQYNESDDYTDLITSSPAASWPQNQGPELSDDSCQVVSPCTRQSSSNYYSQDNGPNSSYSARPAIEMELIYDLRGHMEKLHQEMCELRKSIKCCMDMQIELQRSIKKEVAIALNHSDAKNRQRKSAAKKVTSGGRCCVCCKMQVDSLLYRCGHMCTCFKCGQELQWSSGNCPICSAPIVDVVRTYVYSSNIHA</sequence>
<evidence type="ECO:0000313" key="4">
    <source>
        <dbReference type="EMBL" id="PIN24269.1"/>
    </source>
</evidence>
<reference evidence="5" key="1">
    <citation type="journal article" date="2018" name="Gigascience">
        <title>Genome assembly of the Pink Ipe (Handroanthus impetiginosus, Bignoniaceae), a highly valued, ecologically keystone Neotropical timber forest tree.</title>
        <authorList>
            <person name="Silva-Junior O.B."/>
            <person name="Grattapaglia D."/>
            <person name="Novaes E."/>
            <person name="Collevatti R.G."/>
        </authorList>
    </citation>
    <scope>NUCLEOTIDE SEQUENCE [LARGE SCALE GENOMIC DNA]</scope>
    <source>
        <strain evidence="5">cv. UFG-1</strain>
    </source>
</reference>
<comment type="caution">
    <text evidence="4">The sequence shown here is derived from an EMBL/GenBank/DDBJ whole genome shotgun (WGS) entry which is preliminary data.</text>
</comment>
<feature type="region of interest" description="Disordered" evidence="2">
    <location>
        <begin position="609"/>
        <end position="648"/>
    </location>
</feature>
<feature type="region of interest" description="Disordered" evidence="2">
    <location>
        <begin position="64"/>
        <end position="88"/>
    </location>
</feature>
<keyword evidence="1" id="KW-0863">Zinc-finger</keyword>
<evidence type="ECO:0000259" key="3">
    <source>
        <dbReference type="PROSITE" id="PS50089"/>
    </source>
</evidence>
<feature type="compositionally biased region" description="Acidic residues" evidence="2">
    <location>
        <begin position="638"/>
        <end position="648"/>
    </location>
</feature>
<gene>
    <name evidence="4" type="ORF">CDL12_03001</name>
</gene>
<organism evidence="4 5">
    <name type="scientific">Handroanthus impetiginosus</name>
    <dbReference type="NCBI Taxonomy" id="429701"/>
    <lineage>
        <taxon>Eukaryota</taxon>
        <taxon>Viridiplantae</taxon>
        <taxon>Streptophyta</taxon>
        <taxon>Embryophyta</taxon>
        <taxon>Tracheophyta</taxon>
        <taxon>Spermatophyta</taxon>
        <taxon>Magnoliopsida</taxon>
        <taxon>eudicotyledons</taxon>
        <taxon>Gunneridae</taxon>
        <taxon>Pentapetalae</taxon>
        <taxon>asterids</taxon>
        <taxon>lamiids</taxon>
        <taxon>Lamiales</taxon>
        <taxon>Bignoniaceae</taxon>
        <taxon>Crescentiina</taxon>
        <taxon>Tabebuia alliance</taxon>
        <taxon>Handroanthus</taxon>
    </lineage>
</organism>
<keyword evidence="1" id="KW-0862">Zinc</keyword>
<keyword evidence="5" id="KW-1185">Reference proteome</keyword>
<feature type="compositionally biased region" description="Basic and acidic residues" evidence="2">
    <location>
        <begin position="611"/>
        <end position="620"/>
    </location>
</feature>
<feature type="compositionally biased region" description="Polar residues" evidence="2">
    <location>
        <begin position="220"/>
        <end position="229"/>
    </location>
</feature>
<dbReference type="STRING" id="429701.A0A2G9I3E2"/>
<feature type="region of interest" description="Disordered" evidence="2">
    <location>
        <begin position="454"/>
        <end position="475"/>
    </location>
</feature>
<name>A0A2G9I3E2_9LAMI</name>
<dbReference type="AlphaFoldDB" id="A0A2G9I3E2"/>
<dbReference type="CDD" id="cd16647">
    <property type="entry name" value="mRING-HC-C3HC5_NEU1"/>
    <property type="match status" value="1"/>
</dbReference>